<evidence type="ECO:0000313" key="7">
    <source>
        <dbReference type="EMBL" id="CAA6802604.1"/>
    </source>
</evidence>
<keyword evidence="3 7" id="KW-0808">Transferase</keyword>
<dbReference type="AlphaFoldDB" id="A0A6S6SC39"/>
<dbReference type="SUPFAM" id="SSF53335">
    <property type="entry name" value="S-adenosyl-L-methionine-dependent methyltransferases"/>
    <property type="match status" value="1"/>
</dbReference>
<keyword evidence="2 7" id="KW-0489">Methyltransferase</keyword>
<dbReference type="GO" id="GO:0009007">
    <property type="term" value="F:site-specific DNA-methyltransferase (adenine-specific) activity"/>
    <property type="evidence" value="ECO:0007669"/>
    <property type="project" value="UniProtKB-EC"/>
</dbReference>
<dbReference type="PANTHER" id="PTHR33841:SF1">
    <property type="entry name" value="DNA METHYLTRANSFERASE A"/>
    <property type="match status" value="1"/>
</dbReference>
<dbReference type="InterPro" id="IPR050953">
    <property type="entry name" value="N4_N6_ade-DNA_methylase"/>
</dbReference>
<proteinExistence type="predicted"/>
<sequence>MKIILNYLHNVDRLYQTGNAREHSYRGDLQDLLNKIINNDEIIVTNEPARIRDVGAPDYSITKKDIPLGYIEAKDINKPLNSKEYKEQFDRYKNALDNLIITDYLDFWFYKNGQLIQKIPIAKIENNNLIPYEENFSTFIESIKDFTTFVSQTITSPSKLAKLMAGKARLLQDVIEKAILSDEDNEANNSLRNQLEVFKANLIHDITPSSFADIYAQTIAYGLFASRLHDTTLENFSRQEAVFLIPKSNPFLKGLFNYISGSECDDRLIWIIDSLAEIFLATDIAKLLEGFNQKTGMDDPIIHFYETFLAEYNPALRKSRGVWYTPESVVNFIVRACDEVLKDEFGLEDGLSDETKIKIKIDSPNTIFTKAGKKAKNQTIEKETHKVQILDPATGTGTFLAETIKHIKKDFWGGSWSSYVEEHLIPRLNGFELLMASYAMAHLKLDLLLMETGYKPINQKRFNVFLTNSLEEHHEHTGSLFSTYLANESREADRIKKETPVMVVMGNPPYAVSSSNKSDWIQNLISDYKKDLNERKINLDDDYIKFIRYGQHYIEKNGEGILAYISNNSFIDGITHRQMRKSLLECFDSIYILDLHGNSKKKEVCFDGSKDENVFDIMQGVSINIFVKKKSNNTKLADVYHCDLYGRRKVKYNFLNENSLKSINWVKLDYTEPYYFFVYKNFTSIKEYEKGFKSSDLFIKNNTGIQTKRDKFIYSFTLEELKIKTKNLLITDIEKIRKDYNLPKDSRDWSIVWAREDITNNDSKEIKILYHPFDMRYTNFTSKSKGFIAYPRSPLMNNMLKENISLLLVRNSRRGNVNNVFISNYAIDKDGISPYDNCKFFPLYIYPDEKNILEEYTRTPNLNLEIIQEIEQKLNLKFTNEKEENKTTFAPIDILDYIYAVLHSPNYRETYKEFLKIDFPRVPFPDSKTFWELVALGGKLRAIHLLEDNNLSNRIIDIEGEAELEITNGLNKKDFKIKDNKVTLKLNDEVSIINIPLVAWEFYIGGYQPAQKWLKDRKGRTLSRADLKHYNKIINALVKTNELMKKIDKVLVK</sequence>
<dbReference type="EMBL" id="CACVAU010000008">
    <property type="protein sequence ID" value="CAA6802604.1"/>
    <property type="molecule type" value="Genomic_DNA"/>
</dbReference>
<protein>
    <recommendedName>
        <fullName evidence="1">site-specific DNA-methyltransferase (adenine-specific)</fullName>
        <ecNumber evidence="1">2.1.1.72</ecNumber>
    </recommendedName>
</protein>
<evidence type="ECO:0000256" key="4">
    <source>
        <dbReference type="ARBA" id="ARBA00047942"/>
    </source>
</evidence>
<evidence type="ECO:0000256" key="1">
    <source>
        <dbReference type="ARBA" id="ARBA00011900"/>
    </source>
</evidence>
<reference evidence="7" key="1">
    <citation type="submission" date="2020-01" db="EMBL/GenBank/DDBJ databases">
        <authorList>
            <person name="Meier V. D."/>
            <person name="Meier V D."/>
        </authorList>
    </citation>
    <scope>NUCLEOTIDE SEQUENCE</scope>
    <source>
        <strain evidence="7">HLG_WM_MAG_05</strain>
    </source>
</reference>
<dbReference type="PANTHER" id="PTHR33841">
    <property type="entry name" value="DNA METHYLTRANSFERASE YEEA-RELATED"/>
    <property type="match status" value="1"/>
</dbReference>
<gene>
    <name evidence="7" type="ORF">HELGO_WM10700</name>
</gene>
<dbReference type="EC" id="2.1.1.72" evidence="1"/>
<dbReference type="Pfam" id="PF20473">
    <property type="entry name" value="MmeI_Mtase"/>
    <property type="match status" value="1"/>
</dbReference>
<dbReference type="PRINTS" id="PR00507">
    <property type="entry name" value="N12N6MTFRASE"/>
</dbReference>
<dbReference type="InterPro" id="IPR041635">
    <property type="entry name" value="Type_ISP_LLaBIII_C"/>
</dbReference>
<evidence type="ECO:0000259" key="5">
    <source>
        <dbReference type="Pfam" id="PF18135"/>
    </source>
</evidence>
<organism evidence="7">
    <name type="scientific">uncultured Sulfurovum sp</name>
    <dbReference type="NCBI Taxonomy" id="269237"/>
    <lineage>
        <taxon>Bacteria</taxon>
        <taxon>Pseudomonadati</taxon>
        <taxon>Campylobacterota</taxon>
        <taxon>Epsilonproteobacteria</taxon>
        <taxon>Campylobacterales</taxon>
        <taxon>Sulfurovaceae</taxon>
        <taxon>Sulfurovum</taxon>
        <taxon>environmental samples</taxon>
    </lineage>
</organism>
<evidence type="ECO:0000259" key="6">
    <source>
        <dbReference type="Pfam" id="PF20473"/>
    </source>
</evidence>
<dbReference type="Pfam" id="PF18135">
    <property type="entry name" value="Type_ISP_C"/>
    <property type="match status" value="1"/>
</dbReference>
<feature type="domain" description="Type ISP restriction-modification enzyme LLaBIII C-terminal specificity" evidence="5">
    <location>
        <begin position="696"/>
        <end position="1045"/>
    </location>
</feature>
<dbReference type="InterPro" id="IPR029063">
    <property type="entry name" value="SAM-dependent_MTases_sf"/>
</dbReference>
<dbReference type="InterPro" id="IPR046816">
    <property type="entry name" value="MmeI_Mtase"/>
</dbReference>
<evidence type="ECO:0000256" key="3">
    <source>
        <dbReference type="ARBA" id="ARBA00022679"/>
    </source>
</evidence>
<dbReference type="GO" id="GO:0032259">
    <property type="term" value="P:methylation"/>
    <property type="evidence" value="ECO:0007669"/>
    <property type="project" value="UniProtKB-KW"/>
</dbReference>
<feature type="domain" description="MmeI-like DNA-methyltransferase" evidence="6">
    <location>
        <begin position="373"/>
        <end position="583"/>
    </location>
</feature>
<comment type="catalytic activity">
    <reaction evidence="4">
        <text>a 2'-deoxyadenosine in DNA + S-adenosyl-L-methionine = an N(6)-methyl-2'-deoxyadenosine in DNA + S-adenosyl-L-homocysteine + H(+)</text>
        <dbReference type="Rhea" id="RHEA:15197"/>
        <dbReference type="Rhea" id="RHEA-COMP:12418"/>
        <dbReference type="Rhea" id="RHEA-COMP:12419"/>
        <dbReference type="ChEBI" id="CHEBI:15378"/>
        <dbReference type="ChEBI" id="CHEBI:57856"/>
        <dbReference type="ChEBI" id="CHEBI:59789"/>
        <dbReference type="ChEBI" id="CHEBI:90615"/>
        <dbReference type="ChEBI" id="CHEBI:90616"/>
        <dbReference type="EC" id="2.1.1.72"/>
    </reaction>
</comment>
<evidence type="ECO:0000256" key="2">
    <source>
        <dbReference type="ARBA" id="ARBA00022603"/>
    </source>
</evidence>
<name>A0A6S6SC39_9BACT</name>
<accession>A0A6S6SC39</accession>
<dbReference type="Gene3D" id="3.40.50.150">
    <property type="entry name" value="Vaccinia Virus protein VP39"/>
    <property type="match status" value="1"/>
</dbReference>